<evidence type="ECO:0008006" key="8">
    <source>
        <dbReference type="Google" id="ProtNLM"/>
    </source>
</evidence>
<comment type="caution">
    <text evidence="7">The sequence shown here is derived from an EMBL/GenBank/DDBJ whole genome shotgun (WGS) entry which is preliminary data.</text>
</comment>
<evidence type="ECO:0000256" key="5">
    <source>
        <dbReference type="ARBA" id="ARBA00023136"/>
    </source>
</evidence>
<evidence type="ECO:0000256" key="1">
    <source>
        <dbReference type="ARBA" id="ARBA00004651"/>
    </source>
</evidence>
<dbReference type="InterPro" id="IPR002797">
    <property type="entry name" value="Polysacc_synth"/>
</dbReference>
<gene>
    <name evidence="7" type="ORF">S06H3_24490</name>
</gene>
<comment type="subcellular location">
    <subcellularLocation>
        <location evidence="1">Cell membrane</location>
        <topology evidence="1">Multi-pass membrane protein</topology>
    </subcellularLocation>
</comment>
<feature type="transmembrane region" description="Helical" evidence="6">
    <location>
        <begin position="12"/>
        <end position="34"/>
    </location>
</feature>
<keyword evidence="4 6" id="KW-1133">Transmembrane helix</keyword>
<feature type="transmembrane region" description="Helical" evidence="6">
    <location>
        <begin position="46"/>
        <end position="67"/>
    </location>
</feature>
<organism evidence="7">
    <name type="scientific">marine sediment metagenome</name>
    <dbReference type="NCBI Taxonomy" id="412755"/>
    <lineage>
        <taxon>unclassified sequences</taxon>
        <taxon>metagenomes</taxon>
        <taxon>ecological metagenomes</taxon>
    </lineage>
</organism>
<evidence type="ECO:0000313" key="7">
    <source>
        <dbReference type="EMBL" id="GAI24752.1"/>
    </source>
</evidence>
<feature type="non-terminal residue" evidence="7">
    <location>
        <position position="1"/>
    </location>
</feature>
<evidence type="ECO:0000256" key="3">
    <source>
        <dbReference type="ARBA" id="ARBA00022692"/>
    </source>
</evidence>
<keyword evidence="2" id="KW-1003">Cell membrane</keyword>
<reference evidence="7" key="1">
    <citation type="journal article" date="2014" name="Front. Microbiol.">
        <title>High frequency of phylogenetically diverse reductive dehalogenase-homologous genes in deep subseafloor sedimentary metagenomes.</title>
        <authorList>
            <person name="Kawai M."/>
            <person name="Futagami T."/>
            <person name="Toyoda A."/>
            <person name="Takaki Y."/>
            <person name="Nishi S."/>
            <person name="Hori S."/>
            <person name="Arai W."/>
            <person name="Tsubouchi T."/>
            <person name="Morono Y."/>
            <person name="Uchiyama I."/>
            <person name="Ito T."/>
            <person name="Fujiyama A."/>
            <person name="Inagaki F."/>
            <person name="Takami H."/>
        </authorList>
    </citation>
    <scope>NUCLEOTIDE SEQUENCE</scope>
    <source>
        <strain evidence="7">Expedition CK06-06</strain>
    </source>
</reference>
<dbReference type="GO" id="GO:0005886">
    <property type="term" value="C:plasma membrane"/>
    <property type="evidence" value="ECO:0007669"/>
    <property type="project" value="UniProtKB-SubCell"/>
</dbReference>
<keyword evidence="5 6" id="KW-0472">Membrane</keyword>
<evidence type="ECO:0000256" key="6">
    <source>
        <dbReference type="SAM" id="Phobius"/>
    </source>
</evidence>
<sequence length="133" mass="15240">SNIKKIAQSSFILSAGSLLNRFFETLGILLLAIYLTTDDFGRYVSIFVYLSFWALIVDLGVNAILLRESARDKESAFELMRNGFTIGIIMSLFIIFASYITLKYLDYPDELNNSINFKNKFCETLFIIETFTL</sequence>
<dbReference type="PANTHER" id="PTHR30250:SF11">
    <property type="entry name" value="O-ANTIGEN TRANSPORTER-RELATED"/>
    <property type="match status" value="1"/>
</dbReference>
<evidence type="ECO:0000256" key="2">
    <source>
        <dbReference type="ARBA" id="ARBA00022475"/>
    </source>
</evidence>
<dbReference type="PANTHER" id="PTHR30250">
    <property type="entry name" value="PST FAMILY PREDICTED COLANIC ACID TRANSPORTER"/>
    <property type="match status" value="1"/>
</dbReference>
<keyword evidence="3 6" id="KW-0812">Transmembrane</keyword>
<accession>X1LZD9</accession>
<feature type="non-terminal residue" evidence="7">
    <location>
        <position position="133"/>
    </location>
</feature>
<dbReference type="EMBL" id="BARV01013641">
    <property type="protein sequence ID" value="GAI24752.1"/>
    <property type="molecule type" value="Genomic_DNA"/>
</dbReference>
<dbReference type="Pfam" id="PF01943">
    <property type="entry name" value="Polysacc_synt"/>
    <property type="match status" value="1"/>
</dbReference>
<feature type="transmembrane region" description="Helical" evidence="6">
    <location>
        <begin position="79"/>
        <end position="102"/>
    </location>
</feature>
<name>X1LZD9_9ZZZZ</name>
<evidence type="ECO:0000256" key="4">
    <source>
        <dbReference type="ARBA" id="ARBA00022989"/>
    </source>
</evidence>
<dbReference type="AlphaFoldDB" id="X1LZD9"/>
<protein>
    <recommendedName>
        <fullName evidence="8">Polysaccharide biosynthesis protein C-terminal domain-containing protein</fullName>
    </recommendedName>
</protein>
<dbReference type="InterPro" id="IPR050833">
    <property type="entry name" value="Poly_Biosynth_Transport"/>
</dbReference>
<proteinExistence type="predicted"/>